<dbReference type="InterPro" id="IPR041678">
    <property type="entry name" value="TetR_C_16"/>
</dbReference>
<organism evidence="5 6">
    <name type="scientific">Cryptosporangium aurantiacum</name>
    <dbReference type="NCBI Taxonomy" id="134849"/>
    <lineage>
        <taxon>Bacteria</taxon>
        <taxon>Bacillati</taxon>
        <taxon>Actinomycetota</taxon>
        <taxon>Actinomycetes</taxon>
        <taxon>Cryptosporangiales</taxon>
        <taxon>Cryptosporangiaceae</taxon>
        <taxon>Cryptosporangium</taxon>
    </lineage>
</organism>
<evidence type="ECO:0000259" key="4">
    <source>
        <dbReference type="PROSITE" id="PS50977"/>
    </source>
</evidence>
<keyword evidence="1 2" id="KW-0238">DNA-binding</keyword>
<gene>
    <name evidence="5" type="ORF">SAMN05443668_12263</name>
</gene>
<dbReference type="Pfam" id="PF17920">
    <property type="entry name" value="TetR_C_16"/>
    <property type="match status" value="1"/>
</dbReference>
<sequence>MSVPDVETTRRRGRRPGSPNTREAVLTAARAAFAEHGYRKATIRSIARDAGVDPSLVIQFFTSKEGLFRASLELLIGSPEEVAARFAAADGTLGRRLATFYFGLWERPDTRPALTAMALSAASEDEARRAVRGLMARHFVGVIGREIGVEQASRRVPLAATQMLGMAFLRYVVPTDPMASMPVDDVVGLLAPVLDRYLTDDLDEFLTAELIPLSVPGPAGS</sequence>
<keyword evidence="6" id="KW-1185">Reference proteome</keyword>
<dbReference type="GO" id="GO:0003700">
    <property type="term" value="F:DNA-binding transcription factor activity"/>
    <property type="evidence" value="ECO:0007669"/>
    <property type="project" value="TreeGrafter"/>
</dbReference>
<dbReference type="SUPFAM" id="SSF46689">
    <property type="entry name" value="Homeodomain-like"/>
    <property type="match status" value="1"/>
</dbReference>
<dbReference type="RefSeq" id="WP_073265136.1">
    <property type="nucleotide sequence ID" value="NZ_FRCS01000022.1"/>
</dbReference>
<dbReference type="SUPFAM" id="SSF48498">
    <property type="entry name" value="Tetracyclin repressor-like, C-terminal domain"/>
    <property type="match status" value="1"/>
</dbReference>
<dbReference type="EMBL" id="FRCS01000022">
    <property type="protein sequence ID" value="SHN47325.1"/>
    <property type="molecule type" value="Genomic_DNA"/>
</dbReference>
<feature type="DNA-binding region" description="H-T-H motif" evidence="2">
    <location>
        <begin position="42"/>
        <end position="61"/>
    </location>
</feature>
<dbReference type="InterPro" id="IPR001647">
    <property type="entry name" value="HTH_TetR"/>
</dbReference>
<proteinExistence type="predicted"/>
<evidence type="ECO:0000313" key="6">
    <source>
        <dbReference type="Proteomes" id="UP000184440"/>
    </source>
</evidence>
<evidence type="ECO:0000256" key="2">
    <source>
        <dbReference type="PROSITE-ProRule" id="PRU00335"/>
    </source>
</evidence>
<evidence type="ECO:0000256" key="3">
    <source>
        <dbReference type="SAM" id="MobiDB-lite"/>
    </source>
</evidence>
<dbReference type="InterPro" id="IPR036271">
    <property type="entry name" value="Tet_transcr_reg_TetR-rel_C_sf"/>
</dbReference>
<accession>A0A1M7RLX2</accession>
<dbReference type="Gene3D" id="1.10.357.10">
    <property type="entry name" value="Tetracycline Repressor, domain 2"/>
    <property type="match status" value="1"/>
</dbReference>
<feature type="domain" description="HTH tetR-type" evidence="4">
    <location>
        <begin position="19"/>
        <end position="79"/>
    </location>
</feature>
<dbReference type="Proteomes" id="UP000184440">
    <property type="component" value="Unassembled WGS sequence"/>
</dbReference>
<dbReference type="AlphaFoldDB" id="A0A1M7RLX2"/>
<dbReference type="InterPro" id="IPR050109">
    <property type="entry name" value="HTH-type_TetR-like_transc_reg"/>
</dbReference>
<dbReference type="Gene3D" id="1.10.10.60">
    <property type="entry name" value="Homeodomain-like"/>
    <property type="match status" value="1"/>
</dbReference>
<evidence type="ECO:0000256" key="1">
    <source>
        <dbReference type="ARBA" id="ARBA00023125"/>
    </source>
</evidence>
<name>A0A1M7RLX2_9ACTN</name>
<dbReference type="InterPro" id="IPR009057">
    <property type="entry name" value="Homeodomain-like_sf"/>
</dbReference>
<reference evidence="5 6" key="1">
    <citation type="submission" date="2016-11" db="EMBL/GenBank/DDBJ databases">
        <authorList>
            <person name="Jaros S."/>
            <person name="Januszkiewicz K."/>
            <person name="Wedrychowicz H."/>
        </authorList>
    </citation>
    <scope>NUCLEOTIDE SEQUENCE [LARGE SCALE GENOMIC DNA]</scope>
    <source>
        <strain evidence="5 6">DSM 46144</strain>
    </source>
</reference>
<dbReference type="PANTHER" id="PTHR30055">
    <property type="entry name" value="HTH-TYPE TRANSCRIPTIONAL REGULATOR RUTR"/>
    <property type="match status" value="1"/>
</dbReference>
<dbReference type="OrthoDB" id="3210235at2"/>
<dbReference type="GO" id="GO:0000976">
    <property type="term" value="F:transcription cis-regulatory region binding"/>
    <property type="evidence" value="ECO:0007669"/>
    <property type="project" value="TreeGrafter"/>
</dbReference>
<protein>
    <submittedName>
        <fullName evidence="5">Transcriptional regulator, TetR family</fullName>
    </submittedName>
</protein>
<dbReference type="PANTHER" id="PTHR30055:SF235">
    <property type="entry name" value="TRANSCRIPTIONAL REGULATORY PROTEIN"/>
    <property type="match status" value="1"/>
</dbReference>
<dbReference type="PRINTS" id="PR00455">
    <property type="entry name" value="HTHTETR"/>
</dbReference>
<feature type="region of interest" description="Disordered" evidence="3">
    <location>
        <begin position="1"/>
        <end position="22"/>
    </location>
</feature>
<dbReference type="STRING" id="134849.SAMN05443668_12263"/>
<dbReference type="PROSITE" id="PS50977">
    <property type="entry name" value="HTH_TETR_2"/>
    <property type="match status" value="1"/>
</dbReference>
<evidence type="ECO:0000313" key="5">
    <source>
        <dbReference type="EMBL" id="SHN47325.1"/>
    </source>
</evidence>
<dbReference type="Pfam" id="PF00440">
    <property type="entry name" value="TetR_N"/>
    <property type="match status" value="1"/>
</dbReference>